<dbReference type="PANTHER" id="PTHR43540">
    <property type="entry name" value="PEROXYUREIDOACRYLATE/UREIDOACRYLATE AMIDOHYDROLASE-RELATED"/>
    <property type="match status" value="1"/>
</dbReference>
<dbReference type="GO" id="GO:0016787">
    <property type="term" value="F:hydrolase activity"/>
    <property type="evidence" value="ECO:0007669"/>
    <property type="project" value="UniProtKB-KW"/>
</dbReference>
<evidence type="ECO:0000256" key="2">
    <source>
        <dbReference type="ARBA" id="ARBA00022801"/>
    </source>
</evidence>
<feature type="domain" description="Isochorismatase-like" evidence="3">
    <location>
        <begin position="274"/>
        <end position="466"/>
    </location>
</feature>
<dbReference type="OrthoDB" id="167809at2759"/>
<proteinExistence type="inferred from homology"/>
<dbReference type="InterPro" id="IPR050272">
    <property type="entry name" value="Isochorismatase-like_hydrls"/>
</dbReference>
<evidence type="ECO:0000256" key="1">
    <source>
        <dbReference type="ARBA" id="ARBA00006336"/>
    </source>
</evidence>
<evidence type="ECO:0000313" key="5">
    <source>
        <dbReference type="Proteomes" id="UP000236333"/>
    </source>
</evidence>
<evidence type="ECO:0000313" key="4">
    <source>
        <dbReference type="EMBL" id="PNH13009.1"/>
    </source>
</evidence>
<name>A0A2J8AKG7_9CHLO</name>
<sequence length="484" mass="51111">MLGRSACVGSSSPYAWPFDGDLRPGNTAIIVIDMQVDFCGKGGYVDLMGYDLSLTQAPIEPIKRTLEACRQHGFMVIHTREGHRPDLSDLPANKEWRSRQIGAGIGSAGPTGRVLVRGEQGWDFIPELRPLEGEVVIEKPGKGSFYATDLDMILRRGGIRNLVLAGITTDVCVHTTMRDANDRGYECLLLTDATAATDPANHDAAISMIKMQGGVFGAVAPSAAFIEAITPPVQRLLAAAAAGGSSAEVETDKGPLAIIPDAAPYPYSLPVKKAALVMIDFQRDFMESGGFGASLNNDVGLLRQCLPAAAALLAACRAAGMAVVHTLEAHKPDLSDLHPAKFTRGNPPPGMRIGDVLSEGMGRILIRNEPGNGIVEEVAPIEGELLLFKPGKGAFYATGLDEWLAARGITHLLFAGVTTEVCVQTSMREANDRGFECCLVTDASESYFPHFKAAAVEMITAQGGIVGWAATAGQVAAALSKAAA</sequence>
<dbReference type="SUPFAM" id="SSF52499">
    <property type="entry name" value="Isochorismatase-like hydrolases"/>
    <property type="match status" value="2"/>
</dbReference>
<keyword evidence="5" id="KW-1185">Reference proteome</keyword>
<accession>A0A2J8AKG7</accession>
<feature type="domain" description="Isochorismatase-like" evidence="3">
    <location>
        <begin position="27"/>
        <end position="215"/>
    </location>
</feature>
<dbReference type="Gene3D" id="3.40.50.850">
    <property type="entry name" value="Isochorismatase-like"/>
    <property type="match status" value="2"/>
</dbReference>
<comment type="caution">
    <text evidence="4">The sequence shown here is derived from an EMBL/GenBank/DDBJ whole genome shotgun (WGS) entry which is preliminary data.</text>
</comment>
<dbReference type="InterPro" id="IPR036380">
    <property type="entry name" value="Isochorismatase-like_sf"/>
</dbReference>
<keyword evidence="2 4" id="KW-0378">Hydrolase</keyword>
<dbReference type="Proteomes" id="UP000236333">
    <property type="component" value="Unassembled WGS sequence"/>
</dbReference>
<dbReference type="Pfam" id="PF00857">
    <property type="entry name" value="Isochorismatase"/>
    <property type="match status" value="2"/>
</dbReference>
<comment type="similarity">
    <text evidence="1">Belongs to the isochorismatase family.</text>
</comment>
<dbReference type="EMBL" id="PGGS01000001">
    <property type="protein sequence ID" value="PNH13009.1"/>
    <property type="molecule type" value="Genomic_DNA"/>
</dbReference>
<dbReference type="InterPro" id="IPR000868">
    <property type="entry name" value="Isochorismatase-like_dom"/>
</dbReference>
<reference evidence="4 5" key="1">
    <citation type="journal article" date="2017" name="Mol. Biol. Evol.">
        <title>The 4-celled Tetrabaena socialis nuclear genome reveals the essential components for genetic control of cell number at the origin of multicellularity in the volvocine lineage.</title>
        <authorList>
            <person name="Featherston J."/>
            <person name="Arakaki Y."/>
            <person name="Hanschen E.R."/>
            <person name="Ferris P.J."/>
            <person name="Michod R.E."/>
            <person name="Olson B.J.S.C."/>
            <person name="Nozaki H."/>
            <person name="Durand P.M."/>
        </authorList>
    </citation>
    <scope>NUCLEOTIDE SEQUENCE [LARGE SCALE GENOMIC DNA]</scope>
    <source>
        <strain evidence="4 5">NIES-571</strain>
    </source>
</reference>
<dbReference type="PANTHER" id="PTHR43540:SF9">
    <property type="entry name" value="FAMILY HYDROLASE, PUTATIVE (AFU_ORTHOLOGUE AFUA_2G08700)-RELATED"/>
    <property type="match status" value="1"/>
</dbReference>
<gene>
    <name evidence="4" type="ORF">TSOC_000029</name>
</gene>
<dbReference type="CDD" id="cd00431">
    <property type="entry name" value="cysteine_hydrolases"/>
    <property type="match status" value="2"/>
</dbReference>
<dbReference type="AlphaFoldDB" id="A0A2J8AKG7"/>
<organism evidence="4 5">
    <name type="scientific">Tetrabaena socialis</name>
    <dbReference type="NCBI Taxonomy" id="47790"/>
    <lineage>
        <taxon>Eukaryota</taxon>
        <taxon>Viridiplantae</taxon>
        <taxon>Chlorophyta</taxon>
        <taxon>core chlorophytes</taxon>
        <taxon>Chlorophyceae</taxon>
        <taxon>CS clade</taxon>
        <taxon>Chlamydomonadales</taxon>
        <taxon>Tetrabaenaceae</taxon>
        <taxon>Tetrabaena</taxon>
    </lineage>
</organism>
<protein>
    <submittedName>
        <fullName evidence="4">Peroxyureidoacrylate/ureidoacrylate amidohydrolase RutB</fullName>
    </submittedName>
</protein>
<evidence type="ECO:0000259" key="3">
    <source>
        <dbReference type="Pfam" id="PF00857"/>
    </source>
</evidence>